<name>A0A9D8KB71_9DELT</name>
<evidence type="ECO:0000256" key="7">
    <source>
        <dbReference type="ARBA" id="ARBA00022989"/>
    </source>
</evidence>
<dbReference type="InterPro" id="IPR000515">
    <property type="entry name" value="MetI-like"/>
</dbReference>
<dbReference type="SUPFAM" id="SSF161098">
    <property type="entry name" value="MetI-like"/>
    <property type="match status" value="1"/>
</dbReference>
<feature type="transmembrane region" description="Helical" evidence="9">
    <location>
        <begin position="257"/>
        <end position="281"/>
    </location>
</feature>
<dbReference type="Gene3D" id="1.10.3720.10">
    <property type="entry name" value="MetI-like"/>
    <property type="match status" value="1"/>
</dbReference>
<keyword evidence="6 9" id="KW-0812">Transmembrane</keyword>
<accession>A0A9D8KB71</accession>
<dbReference type="Pfam" id="PF00528">
    <property type="entry name" value="BPD_transp_1"/>
    <property type="match status" value="1"/>
</dbReference>
<dbReference type="PROSITE" id="PS50928">
    <property type="entry name" value="ABC_TM1"/>
    <property type="match status" value="1"/>
</dbReference>
<reference evidence="11" key="2">
    <citation type="submission" date="2021-01" db="EMBL/GenBank/DDBJ databases">
        <authorList>
            <person name="Hahn C.R."/>
            <person name="Youssef N.H."/>
            <person name="Elshahed M."/>
        </authorList>
    </citation>
    <scope>NUCLEOTIDE SEQUENCE</scope>
    <source>
        <strain evidence="11">Zod_Metabat.24</strain>
    </source>
</reference>
<evidence type="ECO:0000313" key="11">
    <source>
        <dbReference type="EMBL" id="MBN1572316.1"/>
    </source>
</evidence>
<evidence type="ECO:0000256" key="2">
    <source>
        <dbReference type="ARBA" id="ARBA00009047"/>
    </source>
</evidence>
<evidence type="ECO:0000256" key="6">
    <source>
        <dbReference type="ARBA" id="ARBA00022692"/>
    </source>
</evidence>
<gene>
    <name evidence="11" type="ORF">JW984_03875</name>
</gene>
<feature type="transmembrane region" description="Helical" evidence="9">
    <location>
        <begin position="120"/>
        <end position="139"/>
    </location>
</feature>
<protein>
    <submittedName>
        <fullName evidence="11">ABC transporter permease subunit</fullName>
    </submittedName>
</protein>
<evidence type="ECO:0000256" key="9">
    <source>
        <dbReference type="RuleBase" id="RU363032"/>
    </source>
</evidence>
<dbReference type="AlphaFoldDB" id="A0A9D8KB71"/>
<dbReference type="GO" id="GO:0042956">
    <property type="term" value="P:maltodextrin transmembrane transport"/>
    <property type="evidence" value="ECO:0007669"/>
    <property type="project" value="TreeGrafter"/>
</dbReference>
<proteinExistence type="inferred from homology"/>
<feature type="transmembrane region" description="Helical" evidence="9">
    <location>
        <begin position="29"/>
        <end position="51"/>
    </location>
</feature>
<evidence type="ECO:0000256" key="3">
    <source>
        <dbReference type="ARBA" id="ARBA00022448"/>
    </source>
</evidence>
<evidence type="ECO:0000259" key="10">
    <source>
        <dbReference type="PROSITE" id="PS50928"/>
    </source>
</evidence>
<dbReference type="Proteomes" id="UP000809273">
    <property type="component" value="Unassembled WGS sequence"/>
</dbReference>
<keyword evidence="5" id="KW-0762">Sugar transport</keyword>
<dbReference type="PANTHER" id="PTHR32243">
    <property type="entry name" value="MALTOSE TRANSPORT SYSTEM PERMEASE-RELATED"/>
    <property type="match status" value="1"/>
</dbReference>
<feature type="transmembrane region" description="Helical" evidence="9">
    <location>
        <begin position="87"/>
        <end position="108"/>
    </location>
</feature>
<dbReference type="InterPro" id="IPR035906">
    <property type="entry name" value="MetI-like_sf"/>
</dbReference>
<feature type="transmembrane region" description="Helical" evidence="9">
    <location>
        <begin position="195"/>
        <end position="217"/>
    </location>
</feature>
<dbReference type="GO" id="GO:0015423">
    <property type="term" value="F:ABC-type maltose transporter activity"/>
    <property type="evidence" value="ECO:0007669"/>
    <property type="project" value="TreeGrafter"/>
</dbReference>
<keyword evidence="3 9" id="KW-0813">Transport</keyword>
<dbReference type="GO" id="GO:0005886">
    <property type="term" value="C:plasma membrane"/>
    <property type="evidence" value="ECO:0007669"/>
    <property type="project" value="UniProtKB-SubCell"/>
</dbReference>
<comment type="subcellular location">
    <subcellularLocation>
        <location evidence="1 9">Cell membrane</location>
        <topology evidence="1 9">Multi-pass membrane protein</topology>
    </subcellularLocation>
</comment>
<comment type="similarity">
    <text evidence="2">Belongs to the binding-protein-dependent transport system permease family. MalFG subfamily.</text>
</comment>
<dbReference type="EMBL" id="JAFGIX010000019">
    <property type="protein sequence ID" value="MBN1572316.1"/>
    <property type="molecule type" value="Genomic_DNA"/>
</dbReference>
<reference evidence="11" key="1">
    <citation type="journal article" date="2021" name="Environ. Microbiol.">
        <title>Genomic characterization of three novel Desulfobacterota classes expand the metabolic and phylogenetic diversity of the phylum.</title>
        <authorList>
            <person name="Murphy C.L."/>
            <person name="Biggerstaff J."/>
            <person name="Eichhorn A."/>
            <person name="Ewing E."/>
            <person name="Shahan R."/>
            <person name="Soriano D."/>
            <person name="Stewart S."/>
            <person name="VanMol K."/>
            <person name="Walker R."/>
            <person name="Walters P."/>
            <person name="Elshahed M.S."/>
            <person name="Youssef N.H."/>
        </authorList>
    </citation>
    <scope>NUCLEOTIDE SEQUENCE</scope>
    <source>
        <strain evidence="11">Zod_Metabat.24</strain>
    </source>
</reference>
<dbReference type="InterPro" id="IPR050901">
    <property type="entry name" value="BP-dep_ABC_trans_perm"/>
</dbReference>
<comment type="caution">
    <text evidence="11">The sequence shown here is derived from an EMBL/GenBank/DDBJ whole genome shotgun (WGS) entry which is preliminary data.</text>
</comment>
<evidence type="ECO:0000256" key="1">
    <source>
        <dbReference type="ARBA" id="ARBA00004651"/>
    </source>
</evidence>
<feature type="transmembrane region" description="Helical" evidence="9">
    <location>
        <begin position="151"/>
        <end position="174"/>
    </location>
</feature>
<sequence length="287" mass="31129">MRKATEIESTVAGAKAVKGFPASLAGSSFIVLIALFSSIPILFILSVSFSAGGELYSGRLLPEGFTLDNYVRLMAETDFLIWIKNSVYVSGMTALLAVVLTSLSAQVLSRYAFRGREVMTSTLLIVQLFPGIMSIVALYKILQFFKILDTLTALVLVYLAGAIPFTTWMIKGFFDTVPRSMEEAATLDGAGPLRIYLSIVLPTTAPILLVAFAFNFIASYCDFLLAAVVLTDSKLYTLALGLRSFLEGDFSTNWPEFCSAALLGGIPIILMFLVIGVISGLRLKSTY</sequence>
<organism evidence="11 12">
    <name type="scientific">Candidatus Zymogenus saltonus</name>
    <dbReference type="NCBI Taxonomy" id="2844893"/>
    <lineage>
        <taxon>Bacteria</taxon>
        <taxon>Deltaproteobacteria</taxon>
        <taxon>Candidatus Zymogenia</taxon>
        <taxon>Candidatus Zymogeniales</taxon>
        <taxon>Candidatus Zymogenaceae</taxon>
        <taxon>Candidatus Zymogenus</taxon>
    </lineage>
</organism>
<dbReference type="PANTHER" id="PTHR32243:SF50">
    <property type="entry name" value="MALTOSE_MALTODEXTRIN TRANSPORT SYSTEM PERMEASE PROTEIN MALG"/>
    <property type="match status" value="1"/>
</dbReference>
<evidence type="ECO:0000256" key="5">
    <source>
        <dbReference type="ARBA" id="ARBA00022597"/>
    </source>
</evidence>
<feature type="domain" description="ABC transmembrane type-1" evidence="10">
    <location>
        <begin position="83"/>
        <end position="275"/>
    </location>
</feature>
<evidence type="ECO:0000256" key="8">
    <source>
        <dbReference type="ARBA" id="ARBA00023136"/>
    </source>
</evidence>
<evidence type="ECO:0000313" key="12">
    <source>
        <dbReference type="Proteomes" id="UP000809273"/>
    </source>
</evidence>
<dbReference type="CDD" id="cd06261">
    <property type="entry name" value="TM_PBP2"/>
    <property type="match status" value="1"/>
</dbReference>
<keyword evidence="7 9" id="KW-1133">Transmembrane helix</keyword>
<evidence type="ECO:0000256" key="4">
    <source>
        <dbReference type="ARBA" id="ARBA00022475"/>
    </source>
</evidence>
<keyword evidence="4" id="KW-1003">Cell membrane</keyword>
<keyword evidence="8 9" id="KW-0472">Membrane</keyword>